<reference evidence="3 4" key="1">
    <citation type="submission" date="2023-09" db="EMBL/GenBank/DDBJ databases">
        <title>Novel taxa isolated from Blanes Bay.</title>
        <authorList>
            <person name="Rey-Velasco X."/>
            <person name="Lucena T."/>
        </authorList>
    </citation>
    <scope>NUCLEOTIDE SEQUENCE [LARGE SCALE GENOMIC DNA]</scope>
    <source>
        <strain evidence="3 4">S334</strain>
    </source>
</reference>
<keyword evidence="1" id="KW-0597">Phosphoprotein</keyword>
<feature type="modified residue" description="4-aspartylphosphate" evidence="1">
    <location>
        <position position="62"/>
    </location>
</feature>
<dbReference type="CDD" id="cd17557">
    <property type="entry name" value="REC_Rcp-like"/>
    <property type="match status" value="1"/>
</dbReference>
<evidence type="ECO:0000313" key="4">
    <source>
        <dbReference type="Proteomes" id="UP001250656"/>
    </source>
</evidence>
<accession>A0ABU3L226</accession>
<dbReference type="EMBL" id="JAVTTP010000001">
    <property type="protein sequence ID" value="MDT7827794.1"/>
    <property type="molecule type" value="Genomic_DNA"/>
</dbReference>
<evidence type="ECO:0000256" key="1">
    <source>
        <dbReference type="PROSITE-ProRule" id="PRU00169"/>
    </source>
</evidence>
<dbReference type="PANTHER" id="PTHR44520:SF2">
    <property type="entry name" value="RESPONSE REGULATOR RCP1"/>
    <property type="match status" value="1"/>
</dbReference>
<sequence>MSTTPLKIVLVDDDEDDRLFFADALQEIDIATELTEFHNGQELLDCLHASDTAAYPHLIFLDLNMPVMDGFECLREIRKNPELKDLVVAIYSTSSSEKDIEETFVHGANIYINKPNRFEELKKTIGQVVRRNWHYHENETDKANFLFRI</sequence>
<dbReference type="SUPFAM" id="SSF52172">
    <property type="entry name" value="CheY-like"/>
    <property type="match status" value="1"/>
</dbReference>
<dbReference type="Proteomes" id="UP001250656">
    <property type="component" value="Unassembled WGS sequence"/>
</dbReference>
<name>A0ABU3L226_9FLAO</name>
<keyword evidence="4" id="KW-1185">Reference proteome</keyword>
<comment type="caution">
    <text evidence="3">The sequence shown here is derived from an EMBL/GenBank/DDBJ whole genome shotgun (WGS) entry which is preliminary data.</text>
</comment>
<gene>
    <name evidence="3" type="ORF">RQM65_03830</name>
</gene>
<evidence type="ECO:0000313" key="3">
    <source>
        <dbReference type="EMBL" id="MDT7827794.1"/>
    </source>
</evidence>
<organism evidence="3 4">
    <name type="scientific">Pricia mediterranea</name>
    <dbReference type="NCBI Taxonomy" id="3076079"/>
    <lineage>
        <taxon>Bacteria</taxon>
        <taxon>Pseudomonadati</taxon>
        <taxon>Bacteroidota</taxon>
        <taxon>Flavobacteriia</taxon>
        <taxon>Flavobacteriales</taxon>
        <taxon>Flavobacteriaceae</taxon>
        <taxon>Pricia</taxon>
    </lineage>
</organism>
<proteinExistence type="predicted"/>
<dbReference type="InterPro" id="IPR011006">
    <property type="entry name" value="CheY-like_superfamily"/>
</dbReference>
<dbReference type="PROSITE" id="PS50110">
    <property type="entry name" value="RESPONSE_REGULATORY"/>
    <property type="match status" value="1"/>
</dbReference>
<protein>
    <submittedName>
        <fullName evidence="3">Response regulator</fullName>
    </submittedName>
</protein>
<dbReference type="InterPro" id="IPR052893">
    <property type="entry name" value="TCS_response_regulator"/>
</dbReference>
<feature type="domain" description="Response regulatory" evidence="2">
    <location>
        <begin position="7"/>
        <end position="129"/>
    </location>
</feature>
<dbReference type="Gene3D" id="3.40.50.2300">
    <property type="match status" value="1"/>
</dbReference>
<dbReference type="Pfam" id="PF00072">
    <property type="entry name" value="Response_reg"/>
    <property type="match status" value="1"/>
</dbReference>
<dbReference type="PANTHER" id="PTHR44520">
    <property type="entry name" value="RESPONSE REGULATOR RCP1-RELATED"/>
    <property type="match status" value="1"/>
</dbReference>
<dbReference type="SMART" id="SM00448">
    <property type="entry name" value="REC"/>
    <property type="match status" value="1"/>
</dbReference>
<evidence type="ECO:0000259" key="2">
    <source>
        <dbReference type="PROSITE" id="PS50110"/>
    </source>
</evidence>
<dbReference type="RefSeq" id="WP_314012874.1">
    <property type="nucleotide sequence ID" value="NZ_JAVTTP010000001.1"/>
</dbReference>
<dbReference type="InterPro" id="IPR001789">
    <property type="entry name" value="Sig_transdc_resp-reg_receiver"/>
</dbReference>